<protein>
    <submittedName>
        <fullName evidence="1">Uncharacterized protein</fullName>
    </submittedName>
</protein>
<evidence type="ECO:0000313" key="2">
    <source>
        <dbReference type="Proteomes" id="UP000015500"/>
    </source>
</evidence>
<dbReference type="KEGG" id="gjf:M493_11625"/>
<organism evidence="1 2">
    <name type="scientific">Geobacillus genomosp. 3</name>
    <dbReference type="NCBI Taxonomy" id="1921421"/>
    <lineage>
        <taxon>Bacteria</taxon>
        <taxon>Bacillati</taxon>
        <taxon>Bacillota</taxon>
        <taxon>Bacilli</taxon>
        <taxon>Bacillales</taxon>
        <taxon>Anoxybacillaceae</taxon>
        <taxon>Geobacillus</taxon>
    </lineage>
</organism>
<accession>S5ZQ17</accession>
<gene>
    <name evidence="1" type="ORF">M493_11625</name>
</gene>
<dbReference type="HOGENOM" id="CLU_3007804_0_0_9"/>
<proteinExistence type="predicted"/>
<evidence type="ECO:0000313" key="1">
    <source>
        <dbReference type="EMBL" id="AGT32573.1"/>
    </source>
</evidence>
<sequence length="56" mass="6290">MQKLGSAFHVEKIQGAKEPRIIGCLESERPEVALRETKGCVRRGIEKLPLQAFANR</sequence>
<dbReference type="STRING" id="1921421.M493_11625"/>
<reference evidence="1 2" key="1">
    <citation type="journal article" date="2014" name="Genome Announc.">
        <title>Complete Genome Sequence of the Thermophilic Polychlorinated Biphenyl Degrader Geobacillus sp. Strain JF8 (NBRC 109937).</title>
        <authorList>
            <person name="Shintani M."/>
            <person name="Ohtsubo Y."/>
            <person name="Fukuda K."/>
            <person name="Hosoyama A."/>
            <person name="Ohji S."/>
            <person name="Yamazoe A."/>
            <person name="Fujita N."/>
            <person name="Nagata Y."/>
            <person name="Tsuda M."/>
            <person name="Hatta T."/>
            <person name="Kimbara K."/>
        </authorList>
    </citation>
    <scope>NUCLEOTIDE SEQUENCE [LARGE SCALE GENOMIC DNA]</scope>
    <source>
        <strain evidence="1 2">JF8</strain>
    </source>
</reference>
<dbReference type="AlphaFoldDB" id="S5ZQ17"/>
<name>S5ZQ17_GEOG3</name>
<keyword evidence="2" id="KW-1185">Reference proteome</keyword>
<dbReference type="Proteomes" id="UP000015500">
    <property type="component" value="Chromosome"/>
</dbReference>
<dbReference type="EMBL" id="CP006254">
    <property type="protein sequence ID" value="AGT32573.1"/>
    <property type="molecule type" value="Genomic_DNA"/>
</dbReference>